<comment type="caution">
    <text evidence="2">The sequence shown here is derived from an EMBL/GenBank/DDBJ whole genome shotgun (WGS) entry which is preliminary data.</text>
</comment>
<evidence type="ECO:0000313" key="2">
    <source>
        <dbReference type="EMBL" id="KAK7046209.1"/>
    </source>
</evidence>
<dbReference type="AlphaFoldDB" id="A0AAW0D311"/>
<keyword evidence="3" id="KW-1185">Reference proteome</keyword>
<evidence type="ECO:0000313" key="3">
    <source>
        <dbReference type="Proteomes" id="UP001362999"/>
    </source>
</evidence>
<feature type="compositionally biased region" description="Gly residues" evidence="1">
    <location>
        <begin position="27"/>
        <end position="46"/>
    </location>
</feature>
<dbReference type="EMBL" id="JAWWNJ010000010">
    <property type="protein sequence ID" value="KAK7046209.1"/>
    <property type="molecule type" value="Genomic_DNA"/>
</dbReference>
<evidence type="ECO:0000256" key="1">
    <source>
        <dbReference type="SAM" id="MobiDB-lite"/>
    </source>
</evidence>
<protein>
    <submittedName>
        <fullName evidence="2">Uncharacterized protein</fullName>
    </submittedName>
</protein>
<feature type="region of interest" description="Disordered" evidence="1">
    <location>
        <begin position="818"/>
        <end position="858"/>
    </location>
</feature>
<organism evidence="2 3">
    <name type="scientific">Favolaschia claudopus</name>
    <dbReference type="NCBI Taxonomy" id="2862362"/>
    <lineage>
        <taxon>Eukaryota</taxon>
        <taxon>Fungi</taxon>
        <taxon>Dikarya</taxon>
        <taxon>Basidiomycota</taxon>
        <taxon>Agaricomycotina</taxon>
        <taxon>Agaricomycetes</taxon>
        <taxon>Agaricomycetidae</taxon>
        <taxon>Agaricales</taxon>
        <taxon>Marasmiineae</taxon>
        <taxon>Mycenaceae</taxon>
        <taxon>Favolaschia</taxon>
    </lineage>
</organism>
<gene>
    <name evidence="2" type="ORF">R3P38DRAFT_3420761</name>
</gene>
<name>A0AAW0D311_9AGAR</name>
<accession>A0AAW0D311</accession>
<sequence>MESDDGEYEVLDSTLPGSHITTVNVSGGVGGAGGRGRQGGGAGGNGEGPRLCLSSKSTIVNVGAGQCGASYTLTIVTDMNLISEGLRVNDSSSCESLLDSSEPPAKLASSSNFAAHHCVELPLDEDGNLTKVSGAGPDGWGFPPQTPTAARGFPLVAEAHCVVPALAARPSRPFSDTGKTIHQRVGAWEPPGTGDSVTFVTKFPAREPIKPLFIGNDQAFELFVLPRSPAASTLWQSTKATTQKGQEWKEDVERYMDIRYLKPQFTARKHPSALRDCAVHKSLGRPFSRRRNSNLLQTHIHDFRVALKLPQSVYSYLRSNFGRETARCTLLINRSTGRLCIDLEGGDDSAIYCYTWIMRVPYWNLAEPLSPMEMASPTNLSYIAETLTLNQYHEITCAWFHSTSVYRLNSFTGTLHLGGLYYTTDDSSLQLVALRQLQSDDEMFSRLYSLSCEPYLGCDYGTCGWRRISYSEVTQGDGFCFRYSFSNSRNPSNSTSMAWMRQANHIFHRLDVLPSDGDRYFVVEHFHVTTKLRWRRKRCNIPPEGYLFMCPPQYFLAGPATVKIPERPWYWSLDPNGAEKLNEEKATELGFPIIQPDITIRVKRWREFAYNGLSQFHEAKGFDPYSQEVAVKLNEPLFELFSDEEPLIVKDVSGKFTDLTSVLTILSLNEAADSPYLYTKSDSGSESDGSEESDYDSGSESDWADTTTGEDGHDRSVVLDSNKCEEIDTDIAPNTESTSLNETSEFTVQASTSASFNSLVNESSSIWAAPYQFVDPWAEGFGMISPSQSVSAWDRPPTTTWDDQIWSSSSLNAPISQVPTWDSDAPFPTPFHVIGDPETEGPPDSRMQRAEADDSGSG</sequence>
<feature type="region of interest" description="Disordered" evidence="1">
    <location>
        <begin position="677"/>
        <end position="744"/>
    </location>
</feature>
<feature type="compositionally biased region" description="Acidic residues" evidence="1">
    <location>
        <begin position="688"/>
        <end position="703"/>
    </location>
</feature>
<feature type="region of interest" description="Disordered" evidence="1">
    <location>
        <begin position="24"/>
        <end position="46"/>
    </location>
</feature>
<dbReference type="Proteomes" id="UP001362999">
    <property type="component" value="Unassembled WGS sequence"/>
</dbReference>
<reference evidence="2 3" key="1">
    <citation type="journal article" date="2024" name="J Genomics">
        <title>Draft genome sequencing and assembly of Favolaschia claudopus CIRM-BRFM 2984 isolated from oak limbs.</title>
        <authorList>
            <person name="Navarro D."/>
            <person name="Drula E."/>
            <person name="Chaduli D."/>
            <person name="Cazenave R."/>
            <person name="Ahrendt S."/>
            <person name="Wang J."/>
            <person name="Lipzen A."/>
            <person name="Daum C."/>
            <person name="Barry K."/>
            <person name="Grigoriev I.V."/>
            <person name="Favel A."/>
            <person name="Rosso M.N."/>
            <person name="Martin F."/>
        </authorList>
    </citation>
    <scope>NUCLEOTIDE SEQUENCE [LARGE SCALE GENOMIC DNA]</scope>
    <source>
        <strain evidence="2 3">CIRM-BRFM 2984</strain>
    </source>
</reference>
<feature type="compositionally biased region" description="Basic and acidic residues" evidence="1">
    <location>
        <begin position="710"/>
        <end position="726"/>
    </location>
</feature>
<proteinExistence type="predicted"/>
<feature type="compositionally biased region" description="Polar residues" evidence="1">
    <location>
        <begin position="732"/>
        <end position="744"/>
    </location>
</feature>